<dbReference type="EMBL" id="AP006499">
    <property type="protein sequence ID" value="BAM81945.1"/>
    <property type="molecule type" value="Genomic_DNA"/>
</dbReference>
<evidence type="ECO:0000313" key="4">
    <source>
        <dbReference type="Proteomes" id="UP000007014"/>
    </source>
</evidence>
<evidence type="ECO:0000313" key="3">
    <source>
        <dbReference type="EMBL" id="BAM81945.1"/>
    </source>
</evidence>
<organism evidence="3 4">
    <name type="scientific">Cyanidioschyzon merolae (strain NIES-3377 / 10D)</name>
    <name type="common">Unicellular red alga</name>
    <dbReference type="NCBI Taxonomy" id="280699"/>
    <lineage>
        <taxon>Eukaryota</taxon>
        <taxon>Rhodophyta</taxon>
        <taxon>Bangiophyceae</taxon>
        <taxon>Cyanidiales</taxon>
        <taxon>Cyanidiaceae</taxon>
        <taxon>Cyanidioschyzon</taxon>
    </lineage>
</organism>
<keyword evidence="2" id="KW-0472">Membrane</keyword>
<feature type="transmembrane region" description="Helical" evidence="2">
    <location>
        <begin position="165"/>
        <end position="186"/>
    </location>
</feature>
<dbReference type="HOGENOM" id="CLU_1290610_0_0_1"/>
<keyword evidence="4" id="KW-1185">Reference proteome</keyword>
<dbReference type="Proteomes" id="UP000007014">
    <property type="component" value="Chromosome 17"/>
</dbReference>
<dbReference type="Gramene" id="CMQ008CT">
    <property type="protein sequence ID" value="CMQ008CT"/>
    <property type="gene ID" value="CMQ008C"/>
</dbReference>
<accession>M1V683</accession>
<keyword evidence="2" id="KW-1133">Transmembrane helix</keyword>
<evidence type="ECO:0000256" key="1">
    <source>
        <dbReference type="SAM" id="MobiDB-lite"/>
    </source>
</evidence>
<name>M1V683_CYAM1</name>
<feature type="compositionally biased region" description="Low complexity" evidence="1">
    <location>
        <begin position="30"/>
        <end position="51"/>
    </location>
</feature>
<sequence length="214" mass="23569">MPRGLQRYAFVEFASGSALLRVRRVKRSASRTSRTPARCAVSEPSPASPSSGDQPTQTVRVRPDERPLRLNALQRWLLGRLRRSLERLSPGNVPNLLRSAVARARGAPADPPPLDDDYLDSVLLPESDERPFISPALRRVLRDAPAQPAKGVYTSDPSRTFWEQLILWAGVVLVALAVLRVLWLFISAILGISLSLIVIAVVTVFVFVAFTILG</sequence>
<dbReference type="OrthoDB" id="12686at2759"/>
<dbReference type="AlphaFoldDB" id="M1V683"/>
<protein>
    <submittedName>
        <fullName evidence="3">Uncharacterized protein</fullName>
    </submittedName>
</protein>
<dbReference type="KEGG" id="cme:CYME_CMQ008C"/>
<dbReference type="GeneID" id="16996355"/>
<proteinExistence type="predicted"/>
<dbReference type="RefSeq" id="XP_005537981.1">
    <property type="nucleotide sequence ID" value="XM_005537924.1"/>
</dbReference>
<reference evidence="3 4" key="2">
    <citation type="journal article" date="2007" name="BMC Biol.">
        <title>A 100%-complete sequence reveals unusually simple genomic features in the hot-spring red alga Cyanidioschyzon merolae.</title>
        <authorList>
            <person name="Nozaki H."/>
            <person name="Takano H."/>
            <person name="Misumi O."/>
            <person name="Terasawa K."/>
            <person name="Matsuzaki M."/>
            <person name="Maruyama S."/>
            <person name="Nishida K."/>
            <person name="Yagisawa F."/>
            <person name="Yoshida Y."/>
            <person name="Fujiwara T."/>
            <person name="Takio S."/>
            <person name="Tamura K."/>
            <person name="Chung S.J."/>
            <person name="Nakamura S."/>
            <person name="Kuroiwa H."/>
            <person name="Tanaka K."/>
            <person name="Sato N."/>
            <person name="Kuroiwa T."/>
        </authorList>
    </citation>
    <scope>NUCLEOTIDE SEQUENCE [LARGE SCALE GENOMIC DNA]</scope>
    <source>
        <strain evidence="3 4">10D</strain>
    </source>
</reference>
<feature type="region of interest" description="Disordered" evidence="1">
    <location>
        <begin position="26"/>
        <end position="65"/>
    </location>
</feature>
<feature type="transmembrane region" description="Helical" evidence="2">
    <location>
        <begin position="192"/>
        <end position="213"/>
    </location>
</feature>
<gene>
    <name evidence="3" type="ORF">CYME_CMQ008C</name>
</gene>
<reference evidence="3 4" key="1">
    <citation type="journal article" date="2004" name="Nature">
        <title>Genome sequence of the ultrasmall unicellular red alga Cyanidioschyzon merolae 10D.</title>
        <authorList>
            <person name="Matsuzaki M."/>
            <person name="Misumi O."/>
            <person name="Shin-i T."/>
            <person name="Maruyama S."/>
            <person name="Takahara M."/>
            <person name="Miyagishima S."/>
            <person name="Mori T."/>
            <person name="Nishida K."/>
            <person name="Yagisawa F."/>
            <person name="Nishida K."/>
            <person name="Yoshida Y."/>
            <person name="Nishimura Y."/>
            <person name="Nakao S."/>
            <person name="Kobayashi T."/>
            <person name="Momoyama Y."/>
            <person name="Higashiyama T."/>
            <person name="Minoda A."/>
            <person name="Sano M."/>
            <person name="Nomoto H."/>
            <person name="Oishi K."/>
            <person name="Hayashi H."/>
            <person name="Ohta F."/>
            <person name="Nishizaka S."/>
            <person name="Haga S."/>
            <person name="Miura S."/>
            <person name="Morishita T."/>
            <person name="Kabeya Y."/>
            <person name="Terasawa K."/>
            <person name="Suzuki Y."/>
            <person name="Ishii Y."/>
            <person name="Asakawa S."/>
            <person name="Takano H."/>
            <person name="Ohta N."/>
            <person name="Kuroiwa H."/>
            <person name="Tanaka K."/>
            <person name="Shimizu N."/>
            <person name="Sugano S."/>
            <person name="Sato N."/>
            <person name="Nozaki H."/>
            <person name="Ogasawara N."/>
            <person name="Kohara Y."/>
            <person name="Kuroiwa T."/>
        </authorList>
    </citation>
    <scope>NUCLEOTIDE SEQUENCE [LARGE SCALE GENOMIC DNA]</scope>
    <source>
        <strain evidence="3 4">10D</strain>
    </source>
</reference>
<keyword evidence="2" id="KW-0812">Transmembrane</keyword>
<evidence type="ECO:0000256" key="2">
    <source>
        <dbReference type="SAM" id="Phobius"/>
    </source>
</evidence>